<comment type="caution">
    <text evidence="10">The sequence shown here is derived from an EMBL/GenBank/DDBJ whole genome shotgun (WGS) entry which is preliminary data.</text>
</comment>
<dbReference type="Pfam" id="PF01343">
    <property type="entry name" value="Peptidase_S49"/>
    <property type="match status" value="2"/>
</dbReference>
<keyword evidence="3" id="KW-0645">Protease</keyword>
<dbReference type="GO" id="GO:0016020">
    <property type="term" value="C:membrane"/>
    <property type="evidence" value="ECO:0007669"/>
    <property type="project" value="UniProtKB-SubCell"/>
</dbReference>
<evidence type="ECO:0000256" key="8">
    <source>
        <dbReference type="SAM" id="Phobius"/>
    </source>
</evidence>
<evidence type="ECO:0000256" key="1">
    <source>
        <dbReference type="ARBA" id="ARBA00004370"/>
    </source>
</evidence>
<dbReference type="InterPro" id="IPR047217">
    <property type="entry name" value="S49_SppA_67K_type_N"/>
</dbReference>
<evidence type="ECO:0000256" key="5">
    <source>
        <dbReference type="ARBA" id="ARBA00022825"/>
    </source>
</evidence>
<evidence type="ECO:0000313" key="10">
    <source>
        <dbReference type="EMBL" id="RXK86428.1"/>
    </source>
</evidence>
<dbReference type="InterPro" id="IPR047272">
    <property type="entry name" value="S49_SppA_C"/>
</dbReference>
<feature type="domain" description="Peptidase S49" evidence="9">
    <location>
        <begin position="122"/>
        <end position="268"/>
    </location>
</feature>
<dbReference type="InterPro" id="IPR002142">
    <property type="entry name" value="Peptidase_S49"/>
</dbReference>
<dbReference type="GO" id="GO:0006465">
    <property type="term" value="P:signal peptide processing"/>
    <property type="evidence" value="ECO:0007669"/>
    <property type="project" value="InterPro"/>
</dbReference>
<dbReference type="PIRSF" id="PIRSF001217">
    <property type="entry name" value="Protease_4_SppA"/>
    <property type="match status" value="1"/>
</dbReference>
<reference evidence="10 11" key="1">
    <citation type="submission" date="2019-01" db="EMBL/GenBank/DDBJ databases">
        <title>Filimonas sp. strain TTM-71.</title>
        <authorList>
            <person name="Chen W.-M."/>
        </authorList>
    </citation>
    <scope>NUCLEOTIDE SEQUENCE [LARGE SCALE GENOMIC DNA]</scope>
    <source>
        <strain evidence="10 11">TTM-71</strain>
    </source>
</reference>
<dbReference type="InterPro" id="IPR004635">
    <property type="entry name" value="Pept_S49_SppA"/>
</dbReference>
<evidence type="ECO:0000256" key="6">
    <source>
        <dbReference type="ARBA" id="ARBA00023136"/>
    </source>
</evidence>
<keyword evidence="8" id="KW-1133">Transmembrane helix</keyword>
<comment type="subcellular location">
    <subcellularLocation>
        <location evidence="1">Membrane</location>
    </subcellularLocation>
</comment>
<evidence type="ECO:0000256" key="3">
    <source>
        <dbReference type="ARBA" id="ARBA00022670"/>
    </source>
</evidence>
<keyword evidence="4" id="KW-0378">Hydrolase</keyword>
<dbReference type="Proteomes" id="UP000290545">
    <property type="component" value="Unassembled WGS sequence"/>
</dbReference>
<accession>A0A4Q1DBW0</accession>
<dbReference type="NCBIfam" id="TIGR00705">
    <property type="entry name" value="SppA_67K"/>
    <property type="match status" value="1"/>
</dbReference>
<dbReference type="AlphaFoldDB" id="A0A4Q1DBW0"/>
<dbReference type="CDD" id="cd07018">
    <property type="entry name" value="S49_SppA_67K_type"/>
    <property type="match status" value="1"/>
</dbReference>
<dbReference type="OrthoDB" id="9764363at2"/>
<organism evidence="10 11">
    <name type="scientific">Filimonas effusa</name>
    <dbReference type="NCBI Taxonomy" id="2508721"/>
    <lineage>
        <taxon>Bacteria</taxon>
        <taxon>Pseudomonadati</taxon>
        <taxon>Bacteroidota</taxon>
        <taxon>Chitinophagia</taxon>
        <taxon>Chitinophagales</taxon>
        <taxon>Chitinophagaceae</taxon>
        <taxon>Filimonas</taxon>
    </lineage>
</organism>
<evidence type="ECO:0000256" key="7">
    <source>
        <dbReference type="PIRSR" id="PIRSR001217-1"/>
    </source>
</evidence>
<dbReference type="Gene3D" id="3.90.226.10">
    <property type="entry name" value="2-enoyl-CoA Hydratase, Chain A, domain 1"/>
    <property type="match status" value="3"/>
</dbReference>
<proteinExistence type="inferred from homology"/>
<keyword evidence="11" id="KW-1185">Reference proteome</keyword>
<dbReference type="CDD" id="cd07023">
    <property type="entry name" value="S49_Sppa_N_C"/>
    <property type="match status" value="1"/>
</dbReference>
<feature type="active site" description="Proton donor/acceptor" evidence="7">
    <location>
        <position position="190"/>
    </location>
</feature>
<dbReference type="RefSeq" id="WP_129002178.1">
    <property type="nucleotide sequence ID" value="NZ_SDHZ01000001.1"/>
</dbReference>
<evidence type="ECO:0000313" key="11">
    <source>
        <dbReference type="Proteomes" id="UP000290545"/>
    </source>
</evidence>
<dbReference type="EMBL" id="SDHZ01000001">
    <property type="protein sequence ID" value="RXK86428.1"/>
    <property type="molecule type" value="Genomic_DNA"/>
</dbReference>
<gene>
    <name evidence="10" type="primary">sppA</name>
    <name evidence="10" type="ORF">ESB13_06375</name>
</gene>
<sequence>MKGFLKIFFASLLALIAFSLIGIIIVVWMAGNAVSDDKADVGSNAVLVLDLSASFPEQTKDNTLNALFDSEAEASIPGLYQAIRLIQHAKSDSAVKGIYIKASYNNNGSGANEELRNAIVDFKKSGKFVIAYGEVLTQKAYLVASAADKVYCHPKGGLDWSGYSTQLIFFKNLLDKLQIQPEIFYAGKYKSATEPFRVTEMTSANREQTSVWLGDLYGSFLLHIAEARKLDTASLHRLASDGAIRTASDAVNFKLIDAARYDDEVKAEIFSRLKTKEIEKLNFVSLSKYAKSVNLNKGSFDTRVALIFAEGDIVDGKGDEGQIGSEPFRNLFRKARFDKNIKAVVLRVNSPGGSALASDVIWREIMLTRKEKPVVVSMGDVAASGGYYIACGGDSVFADANTITGSIGVFTMMVNMKEFFKNKLGITFDGVATSPYANTGSATRPLTDAERRFLQADVDSVYMSFKERVASGRKRSVTYIDSIAQGRVWTGKRAIEIGLVDRIGTLQDAITCAVRMAKIKDYRIKEFPERKSLIDQLMGGGATKSVKAKAIREEIGEEQFMLFQQMKKVKGWFDIPQARLPFELRVN</sequence>
<evidence type="ECO:0000256" key="4">
    <source>
        <dbReference type="ARBA" id="ARBA00022801"/>
    </source>
</evidence>
<dbReference type="Gene3D" id="6.20.330.10">
    <property type="match status" value="1"/>
</dbReference>
<dbReference type="NCBIfam" id="TIGR00706">
    <property type="entry name" value="SppA_dom"/>
    <property type="match status" value="1"/>
</dbReference>
<dbReference type="InterPro" id="IPR029045">
    <property type="entry name" value="ClpP/crotonase-like_dom_sf"/>
</dbReference>
<name>A0A4Q1DBW0_9BACT</name>
<keyword evidence="8" id="KW-0812">Transmembrane</keyword>
<feature type="domain" description="Peptidase S49" evidence="9">
    <location>
        <begin position="369"/>
        <end position="518"/>
    </location>
</feature>
<dbReference type="GO" id="GO:0008236">
    <property type="term" value="F:serine-type peptidase activity"/>
    <property type="evidence" value="ECO:0007669"/>
    <property type="project" value="UniProtKB-KW"/>
</dbReference>
<keyword evidence="6 8" id="KW-0472">Membrane</keyword>
<keyword evidence="5" id="KW-0720">Serine protease</keyword>
<comment type="similarity">
    <text evidence="2">Belongs to the peptidase S49 family.</text>
</comment>
<dbReference type="PANTHER" id="PTHR33209">
    <property type="entry name" value="PROTEASE 4"/>
    <property type="match status" value="1"/>
</dbReference>
<evidence type="ECO:0000259" key="9">
    <source>
        <dbReference type="Pfam" id="PF01343"/>
    </source>
</evidence>
<dbReference type="PANTHER" id="PTHR33209:SF1">
    <property type="entry name" value="PEPTIDASE S49 DOMAIN-CONTAINING PROTEIN"/>
    <property type="match status" value="1"/>
</dbReference>
<evidence type="ECO:0000256" key="2">
    <source>
        <dbReference type="ARBA" id="ARBA00008683"/>
    </source>
</evidence>
<dbReference type="SUPFAM" id="SSF52096">
    <property type="entry name" value="ClpP/crotonase"/>
    <property type="match status" value="2"/>
</dbReference>
<dbReference type="InterPro" id="IPR004634">
    <property type="entry name" value="Pept_S49_pIV"/>
</dbReference>
<feature type="active site" description="Nucleophile" evidence="7">
    <location>
        <position position="384"/>
    </location>
</feature>
<feature type="transmembrane region" description="Helical" evidence="8">
    <location>
        <begin position="7"/>
        <end position="30"/>
    </location>
</feature>
<protein>
    <submittedName>
        <fullName evidence="10">Signal peptide peptidase SppA</fullName>
    </submittedName>
</protein>